<evidence type="ECO:0000256" key="2">
    <source>
        <dbReference type="ARBA" id="ARBA00022448"/>
    </source>
</evidence>
<protein>
    <submittedName>
        <fullName evidence="10">MFS transporter</fullName>
    </submittedName>
</protein>
<dbReference type="RefSeq" id="WP_214154870.1">
    <property type="nucleotide sequence ID" value="NZ_JAHBAY010000002.1"/>
</dbReference>
<organism evidence="10 11">
    <name type="scientific">Kineosporia corallincola</name>
    <dbReference type="NCBI Taxonomy" id="2835133"/>
    <lineage>
        <taxon>Bacteria</taxon>
        <taxon>Bacillati</taxon>
        <taxon>Actinomycetota</taxon>
        <taxon>Actinomycetes</taxon>
        <taxon>Kineosporiales</taxon>
        <taxon>Kineosporiaceae</taxon>
        <taxon>Kineosporia</taxon>
    </lineage>
</organism>
<feature type="transmembrane region" description="Helical" evidence="8">
    <location>
        <begin position="103"/>
        <end position="121"/>
    </location>
</feature>
<feature type="transmembrane region" description="Helical" evidence="8">
    <location>
        <begin position="169"/>
        <end position="192"/>
    </location>
</feature>
<dbReference type="InterPro" id="IPR050171">
    <property type="entry name" value="MFS_Transporters"/>
</dbReference>
<dbReference type="PANTHER" id="PTHR23517:SF2">
    <property type="entry name" value="MULTIDRUG RESISTANCE PROTEIN MDTH"/>
    <property type="match status" value="1"/>
</dbReference>
<proteinExistence type="predicted"/>
<keyword evidence="4 8" id="KW-0812">Transmembrane</keyword>
<reference evidence="10 11" key="1">
    <citation type="submission" date="2021-05" db="EMBL/GenBank/DDBJ databases">
        <title>Kineosporia and Streptomyces sp. nov. two new marine actinobacteria isolated from Coral.</title>
        <authorList>
            <person name="Buangrab K."/>
            <person name="Sutthacheep M."/>
            <person name="Yeemin T."/>
            <person name="Harunari E."/>
            <person name="Igarashi Y."/>
            <person name="Kanchanasin P."/>
            <person name="Tanasupawat S."/>
            <person name="Phongsopitanun W."/>
        </authorList>
    </citation>
    <scope>NUCLEOTIDE SEQUENCE [LARGE SCALE GENOMIC DNA]</scope>
    <source>
        <strain evidence="10 11">J2-2</strain>
    </source>
</reference>
<keyword evidence="3" id="KW-1003">Cell membrane</keyword>
<dbReference type="InterPro" id="IPR020846">
    <property type="entry name" value="MFS_dom"/>
</dbReference>
<feature type="transmembrane region" description="Helical" evidence="8">
    <location>
        <begin position="452"/>
        <end position="471"/>
    </location>
</feature>
<dbReference type="PANTHER" id="PTHR23517">
    <property type="entry name" value="RESISTANCE PROTEIN MDTM, PUTATIVE-RELATED-RELATED"/>
    <property type="match status" value="1"/>
</dbReference>
<accession>A0ABS5TC09</accession>
<feature type="compositionally biased region" description="Low complexity" evidence="7">
    <location>
        <begin position="292"/>
        <end position="301"/>
    </location>
</feature>
<dbReference type="EMBL" id="JAHBAY010000002">
    <property type="protein sequence ID" value="MBT0768576.1"/>
    <property type="molecule type" value="Genomic_DNA"/>
</dbReference>
<feature type="region of interest" description="Disordered" evidence="7">
    <location>
        <begin position="200"/>
        <end position="301"/>
    </location>
</feature>
<feature type="compositionally biased region" description="Polar residues" evidence="7">
    <location>
        <begin position="233"/>
        <end position="242"/>
    </location>
</feature>
<dbReference type="Gene3D" id="1.20.1250.20">
    <property type="entry name" value="MFS general substrate transporter like domains"/>
    <property type="match status" value="1"/>
</dbReference>
<feature type="transmembrane region" description="Helical" evidence="8">
    <location>
        <begin position="17"/>
        <end position="40"/>
    </location>
</feature>
<sequence>MNGVRAAVTALPAHCRLLVVGVAINRLASFVELFAVLWLVGRGDSAAAAGLALTAFGAGTVAGVMLGGVLTERLGNRWCIALSMLTTGAGTAALPFAPDLVLPGLPGLSAVIGLCGLLGATTQLFRPAAIAALAAAAPARDLVLVTAGYRFGLNVGAMLTPLLGTVLAAWSWTALFLVDAAASLVFGAIVLVTMPADRLRSPTPVAGDPATPPGGPASPVGDPARALGDPTASPRTTASPVGNLTHAHGDPGPVAGTAASLVGDPPHAHGDPAASPRTTASPVGDPTRAHGDPGPVAGVVASPVGDLSDLAGRVARQAPVARPSRDRAFRRVALGLLLIAAVEVQYVATLPLEVRRQDLPDQVYALLVALNGLLVIAVEPALTSRLRDWTPRRSLIVGIVLIGAGIAAYGLPGGVAVLFLATLIWTAGEMIGAPAAGAYPALVAPPSAQARYLALAGGAQGAGAAIGPVLGVAVWTLAPAACWIACVVTGVVAAGLIGSGARDVVTA</sequence>
<dbReference type="Pfam" id="PF07690">
    <property type="entry name" value="MFS_1"/>
    <property type="match status" value="1"/>
</dbReference>
<dbReference type="PROSITE" id="PS50850">
    <property type="entry name" value="MFS"/>
    <property type="match status" value="1"/>
</dbReference>
<keyword evidence="2" id="KW-0813">Transport</keyword>
<evidence type="ECO:0000259" key="9">
    <source>
        <dbReference type="PROSITE" id="PS50850"/>
    </source>
</evidence>
<evidence type="ECO:0000256" key="1">
    <source>
        <dbReference type="ARBA" id="ARBA00004651"/>
    </source>
</evidence>
<dbReference type="InterPro" id="IPR011701">
    <property type="entry name" value="MFS"/>
</dbReference>
<evidence type="ECO:0000313" key="11">
    <source>
        <dbReference type="Proteomes" id="UP001197247"/>
    </source>
</evidence>
<evidence type="ECO:0000256" key="6">
    <source>
        <dbReference type="ARBA" id="ARBA00023136"/>
    </source>
</evidence>
<feature type="transmembrane region" description="Helical" evidence="8">
    <location>
        <begin position="417"/>
        <end position="440"/>
    </location>
</feature>
<keyword evidence="11" id="KW-1185">Reference proteome</keyword>
<comment type="subcellular location">
    <subcellularLocation>
        <location evidence="1">Cell membrane</location>
        <topology evidence="1">Multi-pass membrane protein</topology>
    </subcellularLocation>
</comment>
<feature type="transmembrane region" description="Helical" evidence="8">
    <location>
        <begin position="46"/>
        <end position="66"/>
    </location>
</feature>
<dbReference type="Proteomes" id="UP001197247">
    <property type="component" value="Unassembled WGS sequence"/>
</dbReference>
<feature type="transmembrane region" description="Helical" evidence="8">
    <location>
        <begin position="78"/>
        <end position="97"/>
    </location>
</feature>
<evidence type="ECO:0000256" key="3">
    <source>
        <dbReference type="ARBA" id="ARBA00022475"/>
    </source>
</evidence>
<evidence type="ECO:0000256" key="4">
    <source>
        <dbReference type="ARBA" id="ARBA00022692"/>
    </source>
</evidence>
<evidence type="ECO:0000313" key="10">
    <source>
        <dbReference type="EMBL" id="MBT0768576.1"/>
    </source>
</evidence>
<keyword evidence="5 8" id="KW-1133">Transmembrane helix</keyword>
<evidence type="ECO:0000256" key="5">
    <source>
        <dbReference type="ARBA" id="ARBA00022989"/>
    </source>
</evidence>
<comment type="caution">
    <text evidence="10">The sequence shown here is derived from an EMBL/GenBank/DDBJ whole genome shotgun (WGS) entry which is preliminary data.</text>
</comment>
<keyword evidence="6 8" id="KW-0472">Membrane</keyword>
<dbReference type="InterPro" id="IPR036259">
    <property type="entry name" value="MFS_trans_sf"/>
</dbReference>
<feature type="transmembrane region" description="Helical" evidence="8">
    <location>
        <begin position="332"/>
        <end position="351"/>
    </location>
</feature>
<feature type="transmembrane region" description="Helical" evidence="8">
    <location>
        <begin position="477"/>
        <end position="497"/>
    </location>
</feature>
<name>A0ABS5TC09_9ACTN</name>
<evidence type="ECO:0000256" key="7">
    <source>
        <dbReference type="SAM" id="MobiDB-lite"/>
    </source>
</evidence>
<evidence type="ECO:0000256" key="8">
    <source>
        <dbReference type="SAM" id="Phobius"/>
    </source>
</evidence>
<feature type="domain" description="Major facilitator superfamily (MFS) profile" evidence="9">
    <location>
        <begin position="1"/>
        <end position="507"/>
    </location>
</feature>
<gene>
    <name evidence="10" type="ORF">KIH74_06540</name>
</gene>
<feature type="transmembrane region" description="Helical" evidence="8">
    <location>
        <begin position="394"/>
        <end position="411"/>
    </location>
</feature>
<feature type="transmembrane region" description="Helical" evidence="8">
    <location>
        <begin position="363"/>
        <end position="382"/>
    </location>
</feature>
<dbReference type="SUPFAM" id="SSF103473">
    <property type="entry name" value="MFS general substrate transporter"/>
    <property type="match status" value="1"/>
</dbReference>